<evidence type="ECO:0000313" key="5">
    <source>
        <dbReference type="Proteomes" id="UP000322622"/>
    </source>
</evidence>
<keyword evidence="1" id="KW-0472">Membrane</keyword>
<dbReference type="EMBL" id="CP040804">
    <property type="protein sequence ID" value="QEM33031.1"/>
    <property type="molecule type" value="Genomic_DNA"/>
</dbReference>
<reference evidence="3 4" key="1">
    <citation type="submission" date="2018-11" db="EMBL/GenBank/DDBJ databases">
        <title>Species Designations Belie Phenotypic and Genotypic Heterogeneity in Oral Streptococci.</title>
        <authorList>
            <person name="Velsko I."/>
        </authorList>
    </citation>
    <scope>NUCLEOTIDE SEQUENCE [LARGE SCALE GENOMIC DNA]</scope>
    <source>
        <strain evidence="3 4">BCC42</strain>
    </source>
</reference>
<dbReference type="EMBL" id="RJNF01000013">
    <property type="protein sequence ID" value="RSI57482.1"/>
    <property type="molecule type" value="Genomic_DNA"/>
</dbReference>
<dbReference type="Pfam" id="PF17000">
    <property type="entry name" value="Asp5"/>
    <property type="match status" value="1"/>
</dbReference>
<accession>A0A0F3HAD5</accession>
<keyword evidence="1" id="KW-1133">Transmembrane helix</keyword>
<dbReference type="InterPro" id="IPR031548">
    <property type="entry name" value="Asp5"/>
</dbReference>
<evidence type="ECO:0000313" key="2">
    <source>
        <dbReference type="EMBL" id="QEM33031.1"/>
    </source>
</evidence>
<dbReference type="Proteomes" id="UP000273998">
    <property type="component" value="Unassembled WGS sequence"/>
</dbReference>
<proteinExistence type="predicted"/>
<evidence type="ECO:0000313" key="3">
    <source>
        <dbReference type="EMBL" id="RSI57482.1"/>
    </source>
</evidence>
<organism evidence="3 4">
    <name type="scientific">Streptococcus salivarius</name>
    <dbReference type="NCBI Taxonomy" id="1304"/>
    <lineage>
        <taxon>Bacteria</taxon>
        <taxon>Bacillati</taxon>
        <taxon>Bacillota</taxon>
        <taxon>Bacilli</taxon>
        <taxon>Lactobacillales</taxon>
        <taxon>Streptococcaceae</taxon>
        <taxon>Streptococcus</taxon>
    </lineage>
</organism>
<feature type="transmembrane region" description="Helical" evidence="1">
    <location>
        <begin position="48"/>
        <end position="71"/>
    </location>
</feature>
<reference evidence="2 5" key="2">
    <citation type="submission" date="2019-06" db="EMBL/GenBank/DDBJ databases">
        <title>Complete genome sequence of Streptococcus salivarius LAB813.</title>
        <authorList>
            <person name="Levesque C.M."/>
            <person name="Gong S.-G."/>
            <person name="Dufour D."/>
            <person name="Barbour A."/>
        </authorList>
    </citation>
    <scope>NUCLEOTIDE SEQUENCE [LARGE SCALE GENOMIC DNA]</scope>
    <source>
        <strain evidence="2 5">LAB813</strain>
    </source>
</reference>
<dbReference type="AlphaFoldDB" id="A0A0F3HAD5"/>
<evidence type="ECO:0000313" key="4">
    <source>
        <dbReference type="Proteomes" id="UP000273998"/>
    </source>
</evidence>
<protein>
    <submittedName>
        <fullName evidence="2">Accessory secretory protein Asp5</fullName>
    </submittedName>
</protein>
<evidence type="ECO:0000256" key="1">
    <source>
        <dbReference type="SAM" id="Phobius"/>
    </source>
</evidence>
<name>A0A0F3HAD5_STRSL</name>
<gene>
    <name evidence="3" type="ORF">D8867_05990</name>
    <name evidence="2" type="ORF">FHI56_09110</name>
</gene>
<keyword evidence="1" id="KW-0812">Transmembrane</keyword>
<dbReference type="Proteomes" id="UP000322622">
    <property type="component" value="Chromosome"/>
</dbReference>
<dbReference type="RefSeq" id="WP_041817196.1">
    <property type="nucleotide sequence ID" value="NZ_CABFMJ010000011.1"/>
</dbReference>
<sequence>MQIFFMILLIILSVSLIITVTLQPRQIQIFSSDATSNIGRTSYWASQTLLKGLTLGLSSALFVVLLVMMVISYH</sequence>